<dbReference type="Proteomes" id="UP000664940">
    <property type="component" value="Unassembled WGS sequence"/>
</dbReference>
<proteinExistence type="predicted"/>
<reference evidence="1 2" key="1">
    <citation type="journal article" date="2020" name="Nature">
        <title>Six reference-quality genomes reveal evolution of bat adaptations.</title>
        <authorList>
            <person name="Jebb D."/>
            <person name="Huang Z."/>
            <person name="Pippel M."/>
            <person name="Hughes G.M."/>
            <person name="Lavrichenko K."/>
            <person name="Devanna P."/>
            <person name="Winkler S."/>
            <person name="Jermiin L.S."/>
            <person name="Skirmuntt E.C."/>
            <person name="Katzourakis A."/>
            <person name="Burkitt-Gray L."/>
            <person name="Ray D.A."/>
            <person name="Sullivan K.A.M."/>
            <person name="Roscito J.G."/>
            <person name="Kirilenko B.M."/>
            <person name="Davalos L.M."/>
            <person name="Corthals A.P."/>
            <person name="Power M.L."/>
            <person name="Jones G."/>
            <person name="Ransome R.D."/>
            <person name="Dechmann D.K.N."/>
            <person name="Locatelli A.G."/>
            <person name="Puechmaille S.J."/>
            <person name="Fedrigo O."/>
            <person name="Jarvis E.D."/>
            <person name="Hiller M."/>
            <person name="Vernes S.C."/>
            <person name="Myers E.W."/>
            <person name="Teeling E.C."/>
        </authorList>
    </citation>
    <scope>NUCLEOTIDE SEQUENCE [LARGE SCALE GENOMIC DNA]</scope>
    <source>
        <strain evidence="1">Bat1K_MPI-CBG_1</strain>
    </source>
</reference>
<sequence length="120" mass="13001">MAFVSFRSSGIQSSCRLGVHSLGSAWVRVVLRRPELQGSVTAPLGCDLWLTARPHRRACAGLPAPRQASPRAAAHLTRRQAWEGPALGGRLFCRQAEMLIISSWPLCSVSDIDGTTQHSP</sequence>
<name>A0A834ADT4_9CHIR</name>
<evidence type="ECO:0000313" key="2">
    <source>
        <dbReference type="Proteomes" id="UP000664940"/>
    </source>
</evidence>
<accession>A0A834ADT4</accession>
<dbReference type="AlphaFoldDB" id="A0A834ADT4"/>
<dbReference type="EMBL" id="JABVXQ010000005">
    <property type="protein sequence ID" value="KAF6109487.1"/>
    <property type="molecule type" value="Genomic_DNA"/>
</dbReference>
<protein>
    <submittedName>
        <fullName evidence="1">Uncharacterized protein</fullName>
    </submittedName>
</protein>
<organism evidence="1 2">
    <name type="scientific">Phyllostomus discolor</name>
    <name type="common">pale spear-nosed bat</name>
    <dbReference type="NCBI Taxonomy" id="89673"/>
    <lineage>
        <taxon>Eukaryota</taxon>
        <taxon>Metazoa</taxon>
        <taxon>Chordata</taxon>
        <taxon>Craniata</taxon>
        <taxon>Vertebrata</taxon>
        <taxon>Euteleostomi</taxon>
        <taxon>Mammalia</taxon>
        <taxon>Eutheria</taxon>
        <taxon>Laurasiatheria</taxon>
        <taxon>Chiroptera</taxon>
        <taxon>Yangochiroptera</taxon>
        <taxon>Phyllostomidae</taxon>
        <taxon>Phyllostominae</taxon>
        <taxon>Phyllostomus</taxon>
    </lineage>
</organism>
<comment type="caution">
    <text evidence="1">The sequence shown here is derived from an EMBL/GenBank/DDBJ whole genome shotgun (WGS) entry which is preliminary data.</text>
</comment>
<gene>
    <name evidence="1" type="ORF">HJG60_010762</name>
</gene>
<evidence type="ECO:0000313" key="1">
    <source>
        <dbReference type="EMBL" id="KAF6109487.1"/>
    </source>
</evidence>